<sequence>MVPITTETLQLLSRSLSFASALPNGPDAGGHPQRMSYCSTHSPPHCQCEKSNSSLTTFVRRKRVTSSSNRFKASSSLENMWATQLGPRATSKSDRVRGGGWLGWLRISSKTTIIKLLAKINDASLASRQEAWLAVACQPKACHMVDLPEAATGLFGLCGGFFDFMFADGGFARGPRASSRDRRGSFYPPVVLPGLDCETIWSAQRASPCGEPMLLADMPRRLGDDCEELLSGRRVAIPATLYDYMRGGLCR</sequence>
<dbReference type="AlphaFoldDB" id="A0A9P7ZJU3"/>
<dbReference type="RefSeq" id="XP_046117372.1">
    <property type="nucleotide sequence ID" value="XM_046257649.1"/>
</dbReference>
<evidence type="ECO:0000313" key="2">
    <source>
        <dbReference type="Proteomes" id="UP000887229"/>
    </source>
</evidence>
<keyword evidence="2" id="KW-1185">Reference proteome</keyword>
<reference evidence="1" key="1">
    <citation type="journal article" date="2021" name="IMA Fungus">
        <title>Genomic characterization of three marine fungi, including Emericellopsis atlantica sp. nov. with signatures of a generalist lifestyle and marine biomass degradation.</title>
        <authorList>
            <person name="Hagestad O.C."/>
            <person name="Hou L."/>
            <person name="Andersen J.H."/>
            <person name="Hansen E.H."/>
            <person name="Altermark B."/>
            <person name="Li C."/>
            <person name="Kuhnert E."/>
            <person name="Cox R.J."/>
            <person name="Crous P.W."/>
            <person name="Spatafora J.W."/>
            <person name="Lail K."/>
            <person name="Amirebrahimi M."/>
            <person name="Lipzen A."/>
            <person name="Pangilinan J."/>
            <person name="Andreopoulos W."/>
            <person name="Hayes R.D."/>
            <person name="Ng V."/>
            <person name="Grigoriev I.V."/>
            <person name="Jackson S.A."/>
            <person name="Sutton T.D.S."/>
            <person name="Dobson A.D.W."/>
            <person name="Rama T."/>
        </authorList>
    </citation>
    <scope>NUCLEOTIDE SEQUENCE</scope>
    <source>
        <strain evidence="1">TS7</strain>
    </source>
</reference>
<accession>A0A9P7ZJU3</accession>
<dbReference type="GeneID" id="70288552"/>
<name>A0A9P7ZJU3_9HYPO</name>
<proteinExistence type="predicted"/>
<gene>
    <name evidence="1" type="ORF">F5Z01DRAFT_139674</name>
</gene>
<dbReference type="Proteomes" id="UP000887229">
    <property type="component" value="Unassembled WGS sequence"/>
</dbReference>
<organism evidence="1 2">
    <name type="scientific">Emericellopsis atlantica</name>
    <dbReference type="NCBI Taxonomy" id="2614577"/>
    <lineage>
        <taxon>Eukaryota</taxon>
        <taxon>Fungi</taxon>
        <taxon>Dikarya</taxon>
        <taxon>Ascomycota</taxon>
        <taxon>Pezizomycotina</taxon>
        <taxon>Sordariomycetes</taxon>
        <taxon>Hypocreomycetidae</taxon>
        <taxon>Hypocreales</taxon>
        <taxon>Bionectriaceae</taxon>
        <taxon>Emericellopsis</taxon>
    </lineage>
</organism>
<protein>
    <submittedName>
        <fullName evidence="1">Uncharacterized protein</fullName>
    </submittedName>
</protein>
<dbReference type="EMBL" id="MU251257">
    <property type="protein sequence ID" value="KAG9253448.1"/>
    <property type="molecule type" value="Genomic_DNA"/>
</dbReference>
<evidence type="ECO:0000313" key="1">
    <source>
        <dbReference type="EMBL" id="KAG9253448.1"/>
    </source>
</evidence>
<comment type="caution">
    <text evidence="1">The sequence shown here is derived from an EMBL/GenBank/DDBJ whole genome shotgun (WGS) entry which is preliminary data.</text>
</comment>